<gene>
    <name evidence="1" type="ORF">NXC12_CH01119</name>
</gene>
<name>A0AAN1BES3_RHIET</name>
<organism evidence="1 2">
    <name type="scientific">Rhizobium etli</name>
    <dbReference type="NCBI Taxonomy" id="29449"/>
    <lineage>
        <taxon>Bacteria</taxon>
        <taxon>Pseudomonadati</taxon>
        <taxon>Pseudomonadota</taxon>
        <taxon>Alphaproteobacteria</taxon>
        <taxon>Hyphomicrobiales</taxon>
        <taxon>Rhizobiaceae</taxon>
        <taxon>Rhizobium/Agrobacterium group</taxon>
        <taxon>Rhizobium</taxon>
    </lineage>
</organism>
<dbReference type="Proteomes" id="UP000194159">
    <property type="component" value="Chromosome"/>
</dbReference>
<evidence type="ECO:0000313" key="2">
    <source>
        <dbReference type="Proteomes" id="UP000194159"/>
    </source>
</evidence>
<dbReference type="EMBL" id="CP020906">
    <property type="protein sequence ID" value="ARQ09197.1"/>
    <property type="molecule type" value="Genomic_DNA"/>
</dbReference>
<protein>
    <submittedName>
        <fullName evidence="1">Uncharacterized protein</fullName>
    </submittedName>
</protein>
<reference evidence="1 2" key="1">
    <citation type="submission" date="2017-04" db="EMBL/GenBank/DDBJ databases">
        <title>Complete genome sequences of Rhizobium genomic linages associated to common bean (phaseolus vulgaris).</title>
        <authorList>
            <person name="Santamaria R.I."/>
            <person name="Bustos P."/>
            <person name="Perez-Carrascal O."/>
            <person name="Martinez-Flores I."/>
            <person name="Juarez S."/>
            <person name="Lozano L."/>
            <person name="Miranda F."/>
            <person name="Vinuesa P."/>
            <person name="Martinez-Romero E."/>
            <person name="Cevallos M.A."/>
            <person name="Romero D."/>
            <person name="Davila G."/>
            <person name="Gonzalez V."/>
        </authorList>
    </citation>
    <scope>NUCLEOTIDE SEQUENCE [LARGE SCALE GENOMIC DNA]</scope>
    <source>
        <strain evidence="1 2">NXC12</strain>
    </source>
</reference>
<evidence type="ECO:0000313" key="1">
    <source>
        <dbReference type="EMBL" id="ARQ09197.1"/>
    </source>
</evidence>
<accession>A0AAN1BES3</accession>
<dbReference type="AlphaFoldDB" id="A0AAN1BES3"/>
<proteinExistence type="predicted"/>
<sequence length="125" mass="14173">MIAPDFEPGRNLVRPAKFAKRGEFHVHLIQLFIPAAPRAAIDIEDIIAAIQREMTERHGGVTAYLNSPAKGLWSNDEGTEEDTVIVIEVMVGSLDRVWWRQYLRELEQLLGQDELLVRALPVETL</sequence>